<dbReference type="HAMAP" id="MF_00528">
    <property type="entry name" value="Maf"/>
    <property type="match status" value="1"/>
</dbReference>
<dbReference type="GO" id="GO:0005737">
    <property type="term" value="C:cytoplasm"/>
    <property type="evidence" value="ECO:0007669"/>
    <property type="project" value="UniProtKB-SubCell"/>
</dbReference>
<dbReference type="PANTHER" id="PTHR43213:SF5">
    <property type="entry name" value="BIFUNCTIONAL DTTP_UTP PYROPHOSPHATASE_METHYLTRANSFERASE PROTEIN-RELATED"/>
    <property type="match status" value="1"/>
</dbReference>
<feature type="site" description="Important for substrate specificity" evidence="4">
    <location>
        <position position="15"/>
    </location>
</feature>
<dbReference type="GO" id="GO:0047429">
    <property type="term" value="F:nucleoside triphosphate diphosphatase activity"/>
    <property type="evidence" value="ECO:0007669"/>
    <property type="project" value="InterPro"/>
</dbReference>
<comment type="caution">
    <text evidence="4">Lacks conserved residue(s) required for the propagation of feature annotation.</text>
</comment>
<evidence type="ECO:0000256" key="1">
    <source>
        <dbReference type="ARBA" id="ARBA00001968"/>
    </source>
</evidence>
<comment type="function">
    <text evidence="4">Nucleoside triphosphate pyrophosphatase that hydrolyzes 7-methyl-GTP (m(7)GTP). May have a dual role in cell division arrest and in preventing the incorporation of modified nucleotides into cellular nucleic acids.</text>
</comment>
<gene>
    <name evidence="5" type="ORF">BV912_03450</name>
</gene>
<feature type="site" description="Important for substrate specificity" evidence="4">
    <location>
        <position position="73"/>
    </location>
</feature>
<keyword evidence="4" id="KW-0963">Cytoplasm</keyword>
<dbReference type="PIRSF" id="PIRSF006305">
    <property type="entry name" value="Maf"/>
    <property type="match status" value="1"/>
</dbReference>
<dbReference type="NCBIfam" id="TIGR00172">
    <property type="entry name" value="maf"/>
    <property type="match status" value="1"/>
</dbReference>
<evidence type="ECO:0000256" key="4">
    <source>
        <dbReference type="HAMAP-Rule" id="MF_00528"/>
    </source>
</evidence>
<comment type="subcellular location">
    <subcellularLocation>
        <location evidence="4">Cytoplasm</location>
    </subcellularLocation>
</comment>
<dbReference type="OrthoDB" id="9813694at2"/>
<evidence type="ECO:0000256" key="3">
    <source>
        <dbReference type="ARBA" id="ARBA00023080"/>
    </source>
</evidence>
<dbReference type="PANTHER" id="PTHR43213">
    <property type="entry name" value="BIFUNCTIONAL DTTP/UTP PYROPHOSPHATASE/METHYLTRANSFERASE PROTEIN-RELATED"/>
    <property type="match status" value="1"/>
</dbReference>
<comment type="catalytic activity">
    <reaction evidence="4">
        <text>N(7)-methyl-GTP + H2O = N(7)-methyl-GMP + diphosphate + H(+)</text>
        <dbReference type="Rhea" id="RHEA:58744"/>
        <dbReference type="ChEBI" id="CHEBI:15377"/>
        <dbReference type="ChEBI" id="CHEBI:15378"/>
        <dbReference type="ChEBI" id="CHEBI:33019"/>
        <dbReference type="ChEBI" id="CHEBI:58285"/>
        <dbReference type="ChEBI" id="CHEBI:87133"/>
    </reaction>
</comment>
<name>A0A1X3DJS5_9NEIS</name>
<keyword evidence="2 4" id="KW-0378">Hydrolase</keyword>
<dbReference type="AlphaFoldDB" id="A0A1X3DJS5"/>
<dbReference type="Pfam" id="PF02545">
    <property type="entry name" value="Maf"/>
    <property type="match status" value="1"/>
</dbReference>
<dbReference type="Proteomes" id="UP000193303">
    <property type="component" value="Unassembled WGS sequence"/>
</dbReference>
<evidence type="ECO:0000313" key="6">
    <source>
        <dbReference type="Proteomes" id="UP000193303"/>
    </source>
</evidence>
<feature type="site" description="Important for substrate specificity" evidence="4">
    <location>
        <position position="158"/>
    </location>
</feature>
<dbReference type="Gene3D" id="3.90.950.10">
    <property type="match status" value="1"/>
</dbReference>
<dbReference type="GO" id="GO:0009117">
    <property type="term" value="P:nucleotide metabolic process"/>
    <property type="evidence" value="ECO:0007669"/>
    <property type="project" value="UniProtKB-KW"/>
</dbReference>
<comment type="similarity">
    <text evidence="4">Belongs to the Maf family. YceF subfamily.</text>
</comment>
<evidence type="ECO:0000313" key="5">
    <source>
        <dbReference type="EMBL" id="OSI23922.1"/>
    </source>
</evidence>
<dbReference type="RefSeq" id="WP_085358402.1">
    <property type="nucleotide sequence ID" value="NZ_MTAB01000005.1"/>
</dbReference>
<feature type="active site" description="Proton acceptor" evidence="4">
    <location>
        <position position="72"/>
    </location>
</feature>
<reference evidence="6" key="1">
    <citation type="submission" date="2017-01" db="EMBL/GenBank/DDBJ databases">
        <authorList>
            <person name="Mah S.A."/>
            <person name="Swanson W.J."/>
            <person name="Moy G.W."/>
            <person name="Vacquier V.D."/>
        </authorList>
    </citation>
    <scope>NUCLEOTIDE SEQUENCE [LARGE SCALE GENOMIC DNA]</scope>
    <source>
        <strain evidence="6">124861</strain>
    </source>
</reference>
<dbReference type="CDD" id="cd00555">
    <property type="entry name" value="Maf"/>
    <property type="match status" value="1"/>
</dbReference>
<organism evidence="5 6">
    <name type="scientific">Neisseria dumasiana</name>
    <dbReference type="NCBI Taxonomy" id="1931275"/>
    <lineage>
        <taxon>Bacteria</taxon>
        <taxon>Pseudomonadati</taxon>
        <taxon>Pseudomonadota</taxon>
        <taxon>Betaproteobacteria</taxon>
        <taxon>Neisseriales</taxon>
        <taxon>Neisseriaceae</taxon>
        <taxon>Neisseria</taxon>
    </lineage>
</organism>
<dbReference type="InterPro" id="IPR003697">
    <property type="entry name" value="Maf-like"/>
</dbReference>
<protein>
    <recommendedName>
        <fullName evidence="4">7-methyl-GTP pyrophosphatase</fullName>
        <shortName evidence="4">m(7)GTP pyrophosphatase</shortName>
        <ecNumber evidence="4">3.6.1.-</ecNumber>
    </recommendedName>
</protein>
<proteinExistence type="inferred from homology"/>
<sequence length="196" mass="21135">MNTRLPLILGSSSAFRQAQLQRLGIDFQTAPPDYDETPSQNETAEETALRLAVGKAHSLAARFPEALIIGADQVAWCNGTQLGKPMNVANAQHMLASLSGKNIEFYSAVCLLNTFSGNLQTHVDKTVVAMRKLTSAQISRYLEREPDAVFCAGAAKSEGLGAALLERVDSTDPNALIGLPVFKLIDFLEVEGFNVL</sequence>
<dbReference type="InterPro" id="IPR029001">
    <property type="entry name" value="ITPase-like_fam"/>
</dbReference>
<evidence type="ECO:0000256" key="2">
    <source>
        <dbReference type="ARBA" id="ARBA00022801"/>
    </source>
</evidence>
<dbReference type="STRING" id="1931275.BV914_02405"/>
<dbReference type="SUPFAM" id="SSF52972">
    <property type="entry name" value="ITPase-like"/>
    <property type="match status" value="1"/>
</dbReference>
<dbReference type="EC" id="3.6.1.-" evidence="4"/>
<comment type="cofactor">
    <cofactor evidence="1 4">
        <name>a divalent metal cation</name>
        <dbReference type="ChEBI" id="CHEBI:60240"/>
    </cofactor>
</comment>
<comment type="caution">
    <text evidence="5">The sequence shown here is derived from an EMBL/GenBank/DDBJ whole genome shotgun (WGS) entry which is preliminary data.</text>
</comment>
<accession>A0A1X3DJS5</accession>
<keyword evidence="3 4" id="KW-0546">Nucleotide metabolism</keyword>
<dbReference type="EMBL" id="MTAB01000005">
    <property type="protein sequence ID" value="OSI23922.1"/>
    <property type="molecule type" value="Genomic_DNA"/>
</dbReference>